<evidence type="ECO:0000313" key="2">
    <source>
        <dbReference type="EMBL" id="VGO23070.1"/>
    </source>
</evidence>
<feature type="chain" id="PRO_5025618605" description="HMA domain-containing protein" evidence="1">
    <location>
        <begin position="23"/>
        <end position="122"/>
    </location>
</feature>
<evidence type="ECO:0000313" key="3">
    <source>
        <dbReference type="Proteomes" id="UP000346198"/>
    </source>
</evidence>
<sequence>MKNILLITAAASILLCAGCADKAEKEAKPTFLFWCFRKEIQQQNYHVPELKTPAQAAYIQGRLKSIPGYVDSSWNLENGLFTVSYKSSEVRTMNFEEAIALSGFAANNRPANPKAKIPDGVK</sequence>
<reference evidence="2 3" key="1">
    <citation type="submission" date="2019-04" db="EMBL/GenBank/DDBJ databases">
        <authorList>
            <person name="Van Vliet M D."/>
        </authorList>
    </citation>
    <scope>NUCLEOTIDE SEQUENCE [LARGE SCALE GENOMIC DNA]</scope>
    <source>
        <strain evidence="2 3">F21</strain>
    </source>
</reference>
<gene>
    <name evidence="2" type="ORF">SCARR_05169</name>
</gene>
<proteinExistence type="predicted"/>
<dbReference type="Proteomes" id="UP000346198">
    <property type="component" value="Unassembled WGS sequence"/>
</dbReference>
<feature type="signal peptide" evidence="1">
    <location>
        <begin position="1"/>
        <end position="22"/>
    </location>
</feature>
<name>A0A6C2URV3_9BACT</name>
<keyword evidence="1" id="KW-0732">Signal</keyword>
<dbReference type="EMBL" id="CAAHFH010000003">
    <property type="protein sequence ID" value="VGO23070.1"/>
    <property type="molecule type" value="Genomic_DNA"/>
</dbReference>
<organism evidence="2 3">
    <name type="scientific">Pontiella sulfatireligans</name>
    <dbReference type="NCBI Taxonomy" id="2750658"/>
    <lineage>
        <taxon>Bacteria</taxon>
        <taxon>Pseudomonadati</taxon>
        <taxon>Kiritimatiellota</taxon>
        <taxon>Kiritimatiellia</taxon>
        <taxon>Kiritimatiellales</taxon>
        <taxon>Pontiellaceae</taxon>
        <taxon>Pontiella</taxon>
    </lineage>
</organism>
<dbReference type="SUPFAM" id="SSF55008">
    <property type="entry name" value="HMA, heavy metal-associated domain"/>
    <property type="match status" value="1"/>
</dbReference>
<dbReference type="RefSeq" id="WP_136065126.1">
    <property type="nucleotide sequence ID" value="NZ_CAAHFH010000003.1"/>
</dbReference>
<evidence type="ECO:0000256" key="1">
    <source>
        <dbReference type="SAM" id="SignalP"/>
    </source>
</evidence>
<protein>
    <recommendedName>
        <fullName evidence="4">HMA domain-containing protein</fullName>
    </recommendedName>
</protein>
<keyword evidence="3" id="KW-1185">Reference proteome</keyword>
<dbReference type="InterPro" id="IPR036163">
    <property type="entry name" value="HMA_dom_sf"/>
</dbReference>
<accession>A0A6C2URV3</accession>
<dbReference type="AlphaFoldDB" id="A0A6C2URV3"/>
<evidence type="ECO:0008006" key="4">
    <source>
        <dbReference type="Google" id="ProtNLM"/>
    </source>
</evidence>
<dbReference type="GO" id="GO:0046872">
    <property type="term" value="F:metal ion binding"/>
    <property type="evidence" value="ECO:0007669"/>
    <property type="project" value="InterPro"/>
</dbReference>
<dbReference type="Gene3D" id="3.30.70.100">
    <property type="match status" value="1"/>
</dbReference>